<evidence type="ECO:0000313" key="2">
    <source>
        <dbReference type="Proteomes" id="UP000789525"/>
    </source>
</evidence>
<feature type="non-terminal residue" evidence="1">
    <location>
        <position position="1"/>
    </location>
</feature>
<gene>
    <name evidence="1" type="ORF">ACOLOM_LOCUS14254</name>
</gene>
<reference evidence="1" key="1">
    <citation type="submission" date="2021-06" db="EMBL/GenBank/DDBJ databases">
        <authorList>
            <person name="Kallberg Y."/>
            <person name="Tangrot J."/>
            <person name="Rosling A."/>
        </authorList>
    </citation>
    <scope>NUCLEOTIDE SEQUENCE</scope>
    <source>
        <strain evidence="1">CL356</strain>
    </source>
</reference>
<name>A0ACA9R6T9_9GLOM</name>
<dbReference type="EMBL" id="CAJVPT010070480">
    <property type="protein sequence ID" value="CAG8779419.1"/>
    <property type="molecule type" value="Genomic_DNA"/>
</dbReference>
<feature type="non-terminal residue" evidence="1">
    <location>
        <position position="117"/>
    </location>
</feature>
<keyword evidence="2" id="KW-1185">Reference proteome</keyword>
<dbReference type="Proteomes" id="UP000789525">
    <property type="component" value="Unassembled WGS sequence"/>
</dbReference>
<accession>A0ACA9R6T9</accession>
<proteinExistence type="predicted"/>
<evidence type="ECO:0000313" key="1">
    <source>
        <dbReference type="EMBL" id="CAG8779419.1"/>
    </source>
</evidence>
<sequence length="117" mass="13416">PETKTRMLVVQHVNGNLRTFLNNSKSLKWHEKIKMAVDLADAIELMHRCNIIHYELHTASIFVDGKKLLFTDPRLCSLFNTTSSLETINSMIPFVDPCILLDPYRTVDKSSNVYSYG</sequence>
<protein>
    <submittedName>
        <fullName evidence="1">7011_t:CDS:1</fullName>
    </submittedName>
</protein>
<organism evidence="1 2">
    <name type="scientific">Acaulospora colombiana</name>
    <dbReference type="NCBI Taxonomy" id="27376"/>
    <lineage>
        <taxon>Eukaryota</taxon>
        <taxon>Fungi</taxon>
        <taxon>Fungi incertae sedis</taxon>
        <taxon>Mucoromycota</taxon>
        <taxon>Glomeromycotina</taxon>
        <taxon>Glomeromycetes</taxon>
        <taxon>Diversisporales</taxon>
        <taxon>Acaulosporaceae</taxon>
        <taxon>Acaulospora</taxon>
    </lineage>
</organism>
<comment type="caution">
    <text evidence="1">The sequence shown here is derived from an EMBL/GenBank/DDBJ whole genome shotgun (WGS) entry which is preliminary data.</text>
</comment>